<dbReference type="OrthoDB" id="9793489at2"/>
<dbReference type="Proteomes" id="UP000315540">
    <property type="component" value="Unassembled WGS sequence"/>
</dbReference>
<comment type="caution">
    <text evidence="1">The sequence shown here is derived from an EMBL/GenBank/DDBJ whole genome shotgun (WGS) entry which is preliminary data.</text>
</comment>
<dbReference type="PROSITE" id="PS51257">
    <property type="entry name" value="PROKAR_LIPOPROTEIN"/>
    <property type="match status" value="1"/>
</dbReference>
<protein>
    <recommendedName>
        <fullName evidence="3">Lipoprotein</fullName>
    </recommendedName>
</protein>
<sequence length="310" mass="36051">MRRFIMIIAIFLSFISCQKNNDRKKPEETKKDSTIVVVPTKGTPSVKTENYKTKDLLTNLEVLRNEHQETNLIIIGGGKNKKEAEEIKNKYLAKVSMHSQIRGIPTIALSDTIQGLNPGFYITTIGCVNNNFKTQMILRYINQYLKGAYSRKIKLNKNQFNSIGSKIDFKPNKRDDLDMKDLIGSHEESGDCSFENYQTFCLRVESGYQSGISEIEEQYYEGNSKEIKYPLEHYSFHEVLDYIVSHQEAFAVLLEYDNLEDLEEKKYSENHDYDQIRIFDDLEIEIEGSHYSEHLYIEDKYIIYSYASGV</sequence>
<dbReference type="AlphaFoldDB" id="A0A504JK63"/>
<organism evidence="1 2">
    <name type="scientific">Aquimarina algicola</name>
    <dbReference type="NCBI Taxonomy" id="2589995"/>
    <lineage>
        <taxon>Bacteria</taxon>
        <taxon>Pseudomonadati</taxon>
        <taxon>Bacteroidota</taxon>
        <taxon>Flavobacteriia</taxon>
        <taxon>Flavobacteriales</taxon>
        <taxon>Flavobacteriaceae</taxon>
        <taxon>Aquimarina</taxon>
    </lineage>
</organism>
<evidence type="ECO:0008006" key="3">
    <source>
        <dbReference type="Google" id="ProtNLM"/>
    </source>
</evidence>
<keyword evidence="2" id="KW-1185">Reference proteome</keyword>
<evidence type="ECO:0000313" key="1">
    <source>
        <dbReference type="EMBL" id="TPN86930.1"/>
    </source>
</evidence>
<gene>
    <name evidence="1" type="ORF">FHK87_04825</name>
</gene>
<proteinExistence type="predicted"/>
<dbReference type="RefSeq" id="WP_140590679.1">
    <property type="nucleotide sequence ID" value="NZ_VFWZ01000002.1"/>
</dbReference>
<reference evidence="1 2" key="1">
    <citation type="submission" date="2019-06" db="EMBL/GenBank/DDBJ databases">
        <authorList>
            <person name="Meng X."/>
        </authorList>
    </citation>
    <scope>NUCLEOTIDE SEQUENCE [LARGE SCALE GENOMIC DNA]</scope>
    <source>
        <strain evidence="1 2">M625</strain>
    </source>
</reference>
<name>A0A504JK63_9FLAO</name>
<dbReference type="EMBL" id="VFWZ01000002">
    <property type="protein sequence ID" value="TPN86930.1"/>
    <property type="molecule type" value="Genomic_DNA"/>
</dbReference>
<evidence type="ECO:0000313" key="2">
    <source>
        <dbReference type="Proteomes" id="UP000315540"/>
    </source>
</evidence>
<accession>A0A504JK63</accession>